<dbReference type="Proteomes" id="UP000572680">
    <property type="component" value="Unassembled WGS sequence"/>
</dbReference>
<dbReference type="InterPro" id="IPR036465">
    <property type="entry name" value="vWFA_dom_sf"/>
</dbReference>
<evidence type="ECO:0000256" key="2">
    <source>
        <dbReference type="SAM" id="Phobius"/>
    </source>
</evidence>
<keyword evidence="2" id="KW-0472">Membrane</keyword>
<dbReference type="Pfam" id="PF13519">
    <property type="entry name" value="VWA_2"/>
    <property type="match status" value="1"/>
</dbReference>
<dbReference type="EMBL" id="JACJIA010000010">
    <property type="protein sequence ID" value="MBA8954840.1"/>
    <property type="molecule type" value="Genomic_DNA"/>
</dbReference>
<evidence type="ECO:0000313" key="5">
    <source>
        <dbReference type="Proteomes" id="UP000572680"/>
    </source>
</evidence>
<dbReference type="AlphaFoldDB" id="A0A7W3LV77"/>
<proteinExistence type="predicted"/>
<keyword evidence="2" id="KW-1133">Transmembrane helix</keyword>
<accession>A0A7W3LV77</accession>
<evidence type="ECO:0000259" key="3">
    <source>
        <dbReference type="SMART" id="SM00327"/>
    </source>
</evidence>
<dbReference type="SUPFAM" id="SSF53300">
    <property type="entry name" value="vWA-like"/>
    <property type="match status" value="1"/>
</dbReference>
<evidence type="ECO:0000313" key="4">
    <source>
        <dbReference type="EMBL" id="MBA8954840.1"/>
    </source>
</evidence>
<dbReference type="Gene3D" id="3.40.50.410">
    <property type="entry name" value="von Willebrand factor, type A domain"/>
    <property type="match status" value="1"/>
</dbReference>
<dbReference type="SMART" id="SM00327">
    <property type="entry name" value="VWA"/>
    <property type="match status" value="1"/>
</dbReference>
<feature type="transmembrane region" description="Helical" evidence="2">
    <location>
        <begin position="30"/>
        <end position="47"/>
    </location>
</feature>
<evidence type="ECO:0000256" key="1">
    <source>
        <dbReference type="SAM" id="MobiDB-lite"/>
    </source>
</evidence>
<keyword evidence="2" id="KW-0812">Transmembrane</keyword>
<dbReference type="InterPro" id="IPR002035">
    <property type="entry name" value="VWF_A"/>
</dbReference>
<name>A0A7W3LV77_ACTNM</name>
<sequence>MTGPDEDGSERRRREPGPRPGPVRQWAERFALLLFIEISVAVVVTVLGRLIDRPFLRHIALPLLGVVLVSGALVAAYVLLRRRHELPDRVAAALRWAGDALAWVFGGAAVTGLVLLLVLGGRIVYATFRPCDPALGLRVTTTPELLAAVRDAADAFSADRRDNGCRRHTFSVTAEPGVVPLAEGFRQGWRRTAPTGAAGGDVSERLLGPQPDVWIPSSTAELAYVRGQQTGSVRLEDTGSVGRTPMVLGLFARERQAAATPAGPVYERTSDLLRTLERNGLPLRGVVRPVPETSAAALAVTPALHAADPTEYDETDGLLAAVPDGLLATDAVSLLCRFRMMADPRRTPPEGVAVAVPEQALADYGTGRPLGEGCSGGPLPENWRLYPHYAADLPMLDHPFVHVRWPGEDTLARSEAVTDFRAWLRDHPLALRGLRDGGGTAPPADAAHPLSELRRALGGAVPVHARGTPVSEVTTALQLVGATRVKVSVSLLVDVSGSMGGGTGGSGGGSRLARAGAFAQALVAQLHRTDSVGLQVFSRPAPATPRVPSQLAEDPHRNLVTGRVQALAVEGGDLPLADALGQAEVAPARTDIVLVTDGQNPGGNPGAGDRAERVAARFRDARGTARLTVALTGPVRCGDAPVREVVAAFGDAGSCVEVTGAPVQDQAAAVLSALRKARGPR</sequence>
<comment type="caution">
    <text evidence="4">The sequence shown here is derived from an EMBL/GenBank/DDBJ whole genome shotgun (WGS) entry which is preliminary data.</text>
</comment>
<dbReference type="RefSeq" id="WP_182846880.1">
    <property type="nucleotide sequence ID" value="NZ_JACJIA010000010.1"/>
</dbReference>
<reference evidence="4 5" key="1">
    <citation type="submission" date="2020-08" db="EMBL/GenBank/DDBJ databases">
        <title>Genomic Encyclopedia of Type Strains, Phase IV (KMG-IV): sequencing the most valuable type-strain genomes for metagenomic binning, comparative biology and taxonomic classification.</title>
        <authorList>
            <person name="Goeker M."/>
        </authorList>
    </citation>
    <scope>NUCLEOTIDE SEQUENCE [LARGE SCALE GENOMIC DNA]</scope>
    <source>
        <strain evidence="4 5">DSM 44197</strain>
    </source>
</reference>
<keyword evidence="5" id="KW-1185">Reference proteome</keyword>
<organism evidence="4 5">
    <name type="scientific">Actinomadura namibiensis</name>
    <dbReference type="NCBI Taxonomy" id="182080"/>
    <lineage>
        <taxon>Bacteria</taxon>
        <taxon>Bacillati</taxon>
        <taxon>Actinomycetota</taxon>
        <taxon>Actinomycetes</taxon>
        <taxon>Streptosporangiales</taxon>
        <taxon>Thermomonosporaceae</taxon>
        <taxon>Actinomadura</taxon>
    </lineage>
</organism>
<protein>
    <recommendedName>
        <fullName evidence="3">VWFA domain-containing protein</fullName>
    </recommendedName>
</protein>
<gene>
    <name evidence="4" type="ORF">HNR61_006497</name>
</gene>
<feature type="transmembrane region" description="Helical" evidence="2">
    <location>
        <begin position="100"/>
        <end position="119"/>
    </location>
</feature>
<feature type="region of interest" description="Disordered" evidence="1">
    <location>
        <begin position="1"/>
        <end position="21"/>
    </location>
</feature>
<feature type="domain" description="VWFA" evidence="3">
    <location>
        <begin position="486"/>
        <end position="667"/>
    </location>
</feature>
<feature type="transmembrane region" description="Helical" evidence="2">
    <location>
        <begin position="59"/>
        <end position="80"/>
    </location>
</feature>